<feature type="non-terminal residue" evidence="1">
    <location>
        <position position="147"/>
    </location>
</feature>
<organism evidence="1 2">
    <name type="scientific">Paramuricea clavata</name>
    <name type="common">Red gorgonian</name>
    <name type="synonym">Violescent sea-whip</name>
    <dbReference type="NCBI Taxonomy" id="317549"/>
    <lineage>
        <taxon>Eukaryota</taxon>
        <taxon>Metazoa</taxon>
        <taxon>Cnidaria</taxon>
        <taxon>Anthozoa</taxon>
        <taxon>Octocorallia</taxon>
        <taxon>Malacalcyonacea</taxon>
        <taxon>Plexauridae</taxon>
        <taxon>Paramuricea</taxon>
    </lineage>
</organism>
<proteinExistence type="predicted"/>
<sequence>ELSKLKTNKATGQDGISVKLLKDTVCAFAPTLTKIFNLSLRCGSFPDIGKKGKVTSICKSGDPTSPNNYRPITILPTLRKLLERIVHRQIYNYLQEHKLLASEQFGFRSKLSTTVALAHFTEQVLVNLDNKKITGAVSIDLRKALDT</sequence>
<protein>
    <submittedName>
        <fullName evidence="1">Uncharacterized protein</fullName>
    </submittedName>
</protein>
<gene>
    <name evidence="1" type="ORF">PACLA_8A064947</name>
</gene>
<evidence type="ECO:0000313" key="2">
    <source>
        <dbReference type="Proteomes" id="UP001152795"/>
    </source>
</evidence>
<keyword evidence="2" id="KW-1185">Reference proteome</keyword>
<dbReference type="Proteomes" id="UP001152795">
    <property type="component" value="Unassembled WGS sequence"/>
</dbReference>
<evidence type="ECO:0000313" key="1">
    <source>
        <dbReference type="EMBL" id="CAB4043484.1"/>
    </source>
</evidence>
<reference evidence="1" key="1">
    <citation type="submission" date="2020-04" db="EMBL/GenBank/DDBJ databases">
        <authorList>
            <person name="Alioto T."/>
            <person name="Alioto T."/>
            <person name="Gomez Garrido J."/>
        </authorList>
    </citation>
    <scope>NUCLEOTIDE SEQUENCE</scope>
    <source>
        <strain evidence="1">A484AB</strain>
    </source>
</reference>
<comment type="caution">
    <text evidence="1">The sequence shown here is derived from an EMBL/GenBank/DDBJ whole genome shotgun (WGS) entry which is preliminary data.</text>
</comment>
<dbReference type="EMBL" id="CACRXK020032499">
    <property type="protein sequence ID" value="CAB4043484.1"/>
    <property type="molecule type" value="Genomic_DNA"/>
</dbReference>
<dbReference type="PANTHER" id="PTHR19446">
    <property type="entry name" value="REVERSE TRANSCRIPTASES"/>
    <property type="match status" value="1"/>
</dbReference>
<dbReference type="OrthoDB" id="5985125at2759"/>
<feature type="non-terminal residue" evidence="1">
    <location>
        <position position="1"/>
    </location>
</feature>
<accession>A0A6S7KKV4</accession>
<name>A0A6S7KKV4_PARCT</name>
<dbReference type="AlphaFoldDB" id="A0A6S7KKV4"/>